<dbReference type="OrthoDB" id="198652at2759"/>
<organism evidence="1 2">
    <name type="scientific">Paraphaeosphaeria minitans</name>
    <dbReference type="NCBI Taxonomy" id="565426"/>
    <lineage>
        <taxon>Eukaryota</taxon>
        <taxon>Fungi</taxon>
        <taxon>Dikarya</taxon>
        <taxon>Ascomycota</taxon>
        <taxon>Pezizomycotina</taxon>
        <taxon>Dothideomycetes</taxon>
        <taxon>Pleosporomycetidae</taxon>
        <taxon>Pleosporales</taxon>
        <taxon>Massarineae</taxon>
        <taxon>Didymosphaeriaceae</taxon>
        <taxon>Paraphaeosphaeria</taxon>
    </lineage>
</organism>
<dbReference type="SUPFAM" id="SSF56784">
    <property type="entry name" value="HAD-like"/>
    <property type="match status" value="1"/>
</dbReference>
<dbReference type="InterPro" id="IPR010021">
    <property type="entry name" value="PGPP1/Gep4"/>
</dbReference>
<dbReference type="NCBIfam" id="TIGR01662">
    <property type="entry name" value="HAD-SF-IIIA"/>
    <property type="match status" value="1"/>
</dbReference>
<dbReference type="GO" id="GO:0032049">
    <property type="term" value="P:cardiolipin biosynthetic process"/>
    <property type="evidence" value="ECO:0007669"/>
    <property type="project" value="TreeGrafter"/>
</dbReference>
<dbReference type="InterPro" id="IPR023214">
    <property type="entry name" value="HAD_sf"/>
</dbReference>
<dbReference type="InterPro" id="IPR036412">
    <property type="entry name" value="HAD-like_sf"/>
</dbReference>
<sequence>MNISGTLNVFRLIREPALCLPQHTVSTFNHLPVPLSKAFPRKDGVREVDIKAVVLDKDNCFAIPHTNEVHKPYHDKFQELRRAYPGSKLLIVSNTAGTDSDKNQAEAALLEENTGVKVLRHSTKKPGCKEEVLSYFKQHPDAGVTSPAQIAVVGDRLFTDVMMANLMGSHGFWIRDGVIERKSLFARVEDRLAMFLLKRGYCAPNPKSQFE</sequence>
<name>A0A9P6GAX8_9PLEO</name>
<dbReference type="NCBIfam" id="TIGR01668">
    <property type="entry name" value="YqeG_hyp_ppase"/>
    <property type="match status" value="1"/>
</dbReference>
<dbReference type="PANTHER" id="PTHR19288:SF25">
    <property type="entry name" value="PHOSPHATIDYLGLYCEROPHOSPHATASE GEP4, MITOCHONDRIAL"/>
    <property type="match status" value="1"/>
</dbReference>
<dbReference type="Proteomes" id="UP000756921">
    <property type="component" value="Unassembled WGS sequence"/>
</dbReference>
<dbReference type="InterPro" id="IPR006549">
    <property type="entry name" value="HAD-SF_hydro_IIIA"/>
</dbReference>
<dbReference type="EMBL" id="WJXW01000010">
    <property type="protein sequence ID" value="KAF9732351.1"/>
    <property type="molecule type" value="Genomic_DNA"/>
</dbReference>
<dbReference type="GO" id="GO:0008962">
    <property type="term" value="F:phosphatidylglycerophosphatase activity"/>
    <property type="evidence" value="ECO:0007669"/>
    <property type="project" value="InterPro"/>
</dbReference>
<gene>
    <name evidence="1" type="ORF">PMIN01_09209</name>
</gene>
<dbReference type="PANTHER" id="PTHR19288">
    <property type="entry name" value="4-NITROPHENYLPHOSPHATASE-RELATED"/>
    <property type="match status" value="1"/>
</dbReference>
<evidence type="ECO:0000313" key="1">
    <source>
        <dbReference type="EMBL" id="KAF9732351.1"/>
    </source>
</evidence>
<evidence type="ECO:0000313" key="2">
    <source>
        <dbReference type="Proteomes" id="UP000756921"/>
    </source>
</evidence>
<keyword evidence="2" id="KW-1185">Reference proteome</keyword>
<dbReference type="Gene3D" id="3.40.50.1000">
    <property type="entry name" value="HAD superfamily/HAD-like"/>
    <property type="match status" value="1"/>
</dbReference>
<comment type="caution">
    <text evidence="1">The sequence shown here is derived from an EMBL/GenBank/DDBJ whole genome shotgun (WGS) entry which is preliminary data.</text>
</comment>
<dbReference type="GO" id="GO:0005739">
    <property type="term" value="C:mitochondrion"/>
    <property type="evidence" value="ECO:0007669"/>
    <property type="project" value="TreeGrafter"/>
</dbReference>
<dbReference type="AlphaFoldDB" id="A0A9P6GAX8"/>
<accession>A0A9P6GAX8</accession>
<reference evidence="1" key="1">
    <citation type="journal article" date="2020" name="Mol. Plant Microbe Interact.">
        <title>Genome Sequence of the Biocontrol Agent Coniothyrium minitans strain Conio (IMI 134523).</title>
        <authorList>
            <person name="Patel D."/>
            <person name="Shittu T.A."/>
            <person name="Baroncelli R."/>
            <person name="Muthumeenakshi S."/>
            <person name="Osborne T.H."/>
            <person name="Janganan T.K."/>
            <person name="Sreenivasaprasad S."/>
        </authorList>
    </citation>
    <scope>NUCLEOTIDE SEQUENCE</scope>
    <source>
        <strain evidence="1">Conio</strain>
    </source>
</reference>
<protein>
    <submittedName>
        <fullName evidence="1">HAD superfamily phosphatase</fullName>
    </submittedName>
</protein>
<dbReference type="Pfam" id="PF09419">
    <property type="entry name" value="PGP_phosphatase"/>
    <property type="match status" value="1"/>
</dbReference>
<dbReference type="InterPro" id="IPR027706">
    <property type="entry name" value="PGP_Pase"/>
</dbReference>
<proteinExistence type="predicted"/>
<dbReference type="FunFam" id="3.40.50.1000:FF:000165">
    <property type="entry name" value="HAD superfamily phosphatase"/>
    <property type="match status" value="1"/>
</dbReference>